<dbReference type="STRING" id="314265.R2601_17604"/>
<name>Q0FRY6_SALBH</name>
<dbReference type="RefSeq" id="WP_007797301.1">
    <property type="nucleotide sequence ID" value="NZ_DS022276.1"/>
</dbReference>
<dbReference type="AlphaFoldDB" id="Q0FRY6"/>
<feature type="region of interest" description="Disordered" evidence="1">
    <location>
        <begin position="52"/>
        <end position="73"/>
    </location>
</feature>
<accession>Q0FRY6</accession>
<reference evidence="3 4" key="1">
    <citation type="journal article" date="2010" name="J. Bacteriol.">
        <title>Genome sequences of Pelagibaca bermudensis HTCC2601T and Maritimibacter alkaliphilus HTCC2654T, the type strains of two marine Roseobacter genera.</title>
        <authorList>
            <person name="Thrash J.C."/>
            <person name="Cho J.C."/>
            <person name="Ferriera S."/>
            <person name="Johnson J."/>
            <person name="Vergin K.L."/>
            <person name="Giovannoni S.J."/>
        </authorList>
    </citation>
    <scope>NUCLEOTIDE SEQUENCE [LARGE SCALE GENOMIC DNA]</scope>
    <source>
        <strain evidence="4">DSM 26914 / JCM 13377 / KCTC 12554 / HTCC2601</strain>
    </source>
</reference>
<dbReference type="GeneID" id="92504691"/>
<dbReference type="EMBL" id="AATQ01000010">
    <property type="protein sequence ID" value="EAU46973.1"/>
    <property type="molecule type" value="Genomic_DNA"/>
</dbReference>
<sequence>MANTTANTPTSSTASTSTSSKDRDLDALSDQIATLRGDLSALTEMVGDIGSRRGREAKAKAKAKADDVRGQGEEMLRDAGRRVADFEDQAIGQIRATPLQAVGIAAAAGFLLGYLNSRR</sequence>
<dbReference type="Pfam" id="PF19029">
    <property type="entry name" value="DUF883_C"/>
    <property type="match status" value="1"/>
</dbReference>
<evidence type="ECO:0000259" key="2">
    <source>
        <dbReference type="Pfam" id="PF19029"/>
    </source>
</evidence>
<proteinExistence type="predicted"/>
<dbReference type="eggNOG" id="COG4575">
    <property type="taxonomic scope" value="Bacteria"/>
</dbReference>
<keyword evidence="4" id="KW-1185">Reference proteome</keyword>
<feature type="region of interest" description="Disordered" evidence="1">
    <location>
        <begin position="1"/>
        <end position="25"/>
    </location>
</feature>
<dbReference type="HOGENOM" id="CLU_132623_2_1_5"/>
<protein>
    <recommendedName>
        <fullName evidence="2">DUF883 domain-containing protein</fullName>
    </recommendedName>
</protein>
<organism evidence="3 4">
    <name type="scientific">Salipiger bermudensis (strain DSM 26914 / JCM 13377 / KCTC 12554 / HTCC2601)</name>
    <name type="common">Pelagibaca bermudensis</name>
    <dbReference type="NCBI Taxonomy" id="314265"/>
    <lineage>
        <taxon>Bacteria</taxon>
        <taxon>Pseudomonadati</taxon>
        <taxon>Pseudomonadota</taxon>
        <taxon>Alphaproteobacteria</taxon>
        <taxon>Rhodobacterales</taxon>
        <taxon>Roseobacteraceae</taxon>
        <taxon>Salipiger</taxon>
    </lineage>
</organism>
<feature type="domain" description="DUF883" evidence="2">
    <location>
        <begin position="94"/>
        <end position="119"/>
    </location>
</feature>
<dbReference type="InterPro" id="IPR043605">
    <property type="entry name" value="DUF883_C"/>
</dbReference>
<evidence type="ECO:0000313" key="3">
    <source>
        <dbReference type="EMBL" id="EAU46973.1"/>
    </source>
</evidence>
<comment type="caution">
    <text evidence="3">The sequence shown here is derived from an EMBL/GenBank/DDBJ whole genome shotgun (WGS) entry which is preliminary data.</text>
</comment>
<feature type="compositionally biased region" description="Low complexity" evidence="1">
    <location>
        <begin position="1"/>
        <end position="19"/>
    </location>
</feature>
<gene>
    <name evidence="3" type="ORF">R2601_17604</name>
</gene>
<evidence type="ECO:0000256" key="1">
    <source>
        <dbReference type="SAM" id="MobiDB-lite"/>
    </source>
</evidence>
<evidence type="ECO:0000313" key="4">
    <source>
        <dbReference type="Proteomes" id="UP000006230"/>
    </source>
</evidence>
<dbReference type="Proteomes" id="UP000006230">
    <property type="component" value="Unassembled WGS sequence"/>
</dbReference>
<dbReference type="OrthoDB" id="8373403at2"/>